<reference evidence="1 2" key="2">
    <citation type="journal article" date="2017" name="Sci. Rep.">
        <title>Ant-infecting Ophiocordyceps genomes reveal a high diversity of potential behavioral manipulation genes and a possible major role for enterotoxins.</title>
        <authorList>
            <person name="de Bekker C."/>
            <person name="Ohm R.A."/>
            <person name="Evans H.C."/>
            <person name="Brachmann A."/>
            <person name="Hughes D.P."/>
        </authorList>
    </citation>
    <scope>NUCLEOTIDE SEQUENCE [LARGE SCALE GENOMIC DNA]</scope>
    <source>
        <strain evidence="1 2">SC16a</strain>
    </source>
</reference>
<reference evidence="1 2" key="1">
    <citation type="journal article" date="2015" name="BMC Genomics">
        <title>Gene expression during zombie ant biting behavior reflects the complexity underlying fungal parasitic behavioral manipulation.</title>
        <authorList>
            <person name="de Bekker C."/>
            <person name="Ohm R.A."/>
            <person name="Loreto R.G."/>
            <person name="Sebastian A."/>
            <person name="Albert I."/>
            <person name="Merrow M."/>
            <person name="Brachmann A."/>
            <person name="Hughes D.P."/>
        </authorList>
    </citation>
    <scope>NUCLEOTIDE SEQUENCE [LARGE SCALE GENOMIC DNA]</scope>
    <source>
        <strain evidence="1 2">SC16a</strain>
    </source>
</reference>
<sequence length="87" mass="9601">MEPSVLQFGTRADIQRIGQPARRCQANAPVSLSTYQLRIRGMKRKASFTIDKATQWTSFRASSESGSHVVSLPVAYSSDKIKLICLG</sequence>
<dbReference type="EMBL" id="LAZP02000853">
    <property type="protein sequence ID" value="PFH55571.1"/>
    <property type="molecule type" value="Genomic_DNA"/>
</dbReference>
<protein>
    <submittedName>
        <fullName evidence="1">Uncharacterized protein</fullName>
    </submittedName>
</protein>
<proteinExistence type="predicted"/>
<name>A0A2A9P3K7_OPHUN</name>
<evidence type="ECO:0000313" key="1">
    <source>
        <dbReference type="EMBL" id="PFH55571.1"/>
    </source>
</evidence>
<accession>A0A2A9P3K7</accession>
<organism evidence="1 2">
    <name type="scientific">Ophiocordyceps unilateralis</name>
    <name type="common">Zombie-ant fungus</name>
    <name type="synonym">Torrubia unilateralis</name>
    <dbReference type="NCBI Taxonomy" id="268505"/>
    <lineage>
        <taxon>Eukaryota</taxon>
        <taxon>Fungi</taxon>
        <taxon>Dikarya</taxon>
        <taxon>Ascomycota</taxon>
        <taxon>Pezizomycotina</taxon>
        <taxon>Sordariomycetes</taxon>
        <taxon>Hypocreomycetidae</taxon>
        <taxon>Hypocreales</taxon>
        <taxon>Ophiocordycipitaceae</taxon>
        <taxon>Ophiocordyceps</taxon>
    </lineage>
</organism>
<dbReference type="Proteomes" id="UP000037136">
    <property type="component" value="Unassembled WGS sequence"/>
</dbReference>
<dbReference type="AlphaFoldDB" id="A0A2A9P3K7"/>
<keyword evidence="2" id="KW-1185">Reference proteome</keyword>
<comment type="caution">
    <text evidence="1">The sequence shown here is derived from an EMBL/GenBank/DDBJ whole genome shotgun (WGS) entry which is preliminary data.</text>
</comment>
<evidence type="ECO:0000313" key="2">
    <source>
        <dbReference type="Proteomes" id="UP000037136"/>
    </source>
</evidence>
<gene>
    <name evidence="1" type="ORF">XA68_18028</name>
</gene>